<dbReference type="InterPro" id="IPR015421">
    <property type="entry name" value="PyrdxlP-dep_Trfase_major"/>
</dbReference>
<name>A0A1V0RN68_9RHOB</name>
<dbReference type="InterPro" id="IPR005814">
    <property type="entry name" value="Aminotrans_3"/>
</dbReference>
<dbReference type="SUPFAM" id="SSF53383">
    <property type="entry name" value="PLP-dependent transferases"/>
    <property type="match status" value="1"/>
</dbReference>
<protein>
    <submittedName>
        <fullName evidence="4">Glutamate-1-semialdehyde 2,1-aminomutase</fullName>
        <ecNumber evidence="4">5.4.3.8</ecNumber>
    </submittedName>
</protein>
<keyword evidence="4" id="KW-0413">Isomerase</keyword>
<dbReference type="Gene3D" id="3.90.1150.10">
    <property type="entry name" value="Aspartate Aminotransferase, domain 1"/>
    <property type="match status" value="1"/>
</dbReference>
<keyword evidence="5" id="KW-1185">Reference proteome</keyword>
<dbReference type="InterPro" id="IPR015422">
    <property type="entry name" value="PyrdxlP-dep_Trfase_small"/>
</dbReference>
<comment type="similarity">
    <text evidence="3">Belongs to the class-III pyridoxal-phosphate-dependent aminotransferase family.</text>
</comment>
<gene>
    <name evidence="4" type="primary">hemL</name>
    <name evidence="4" type="ORF">ROSMUCSMR3_01601</name>
</gene>
<evidence type="ECO:0000256" key="1">
    <source>
        <dbReference type="ARBA" id="ARBA00001933"/>
    </source>
</evidence>
<accession>A0A1V0RN68</accession>
<dbReference type="RefSeq" id="WP_217521286.1">
    <property type="nucleotide sequence ID" value="NZ_CP020474.1"/>
</dbReference>
<organism evidence="4 5">
    <name type="scientific">Roseovarius mucosus</name>
    <dbReference type="NCBI Taxonomy" id="215743"/>
    <lineage>
        <taxon>Bacteria</taxon>
        <taxon>Pseudomonadati</taxon>
        <taxon>Pseudomonadota</taxon>
        <taxon>Alphaproteobacteria</taxon>
        <taxon>Rhodobacterales</taxon>
        <taxon>Roseobacteraceae</taxon>
        <taxon>Roseovarius</taxon>
    </lineage>
</organism>
<dbReference type="GO" id="GO:0008483">
    <property type="term" value="F:transaminase activity"/>
    <property type="evidence" value="ECO:0007669"/>
    <property type="project" value="InterPro"/>
</dbReference>
<reference evidence="4 5" key="1">
    <citation type="submission" date="2017-03" db="EMBL/GenBank/DDBJ databases">
        <title>Genome Sequence of Roseovarius mucosus strain SMR3 Isolated from a culture of the Diatom Skeletonema marinoi.</title>
        <authorList>
            <person name="Topel M."/>
            <person name="Pinder M."/>
            <person name="Johansson O.N."/>
            <person name="Kourtchenko O."/>
            <person name="Godhe A."/>
            <person name="Clarke A.K."/>
        </authorList>
    </citation>
    <scope>NUCLEOTIDE SEQUENCE [LARGE SCALE GENOMIC DNA]</scope>
    <source>
        <strain evidence="4 5">SMR3</strain>
    </source>
</reference>
<dbReference type="PANTHER" id="PTHR43713">
    <property type="entry name" value="GLUTAMATE-1-SEMIALDEHYDE 2,1-AMINOMUTASE"/>
    <property type="match status" value="1"/>
</dbReference>
<dbReference type="GO" id="GO:0030170">
    <property type="term" value="F:pyridoxal phosphate binding"/>
    <property type="evidence" value="ECO:0007669"/>
    <property type="project" value="InterPro"/>
</dbReference>
<proteinExistence type="inferred from homology"/>
<comment type="cofactor">
    <cofactor evidence="1">
        <name>pyridoxal 5'-phosphate</name>
        <dbReference type="ChEBI" id="CHEBI:597326"/>
    </cofactor>
</comment>
<evidence type="ECO:0000256" key="3">
    <source>
        <dbReference type="RuleBase" id="RU003560"/>
    </source>
</evidence>
<sequence length="456" mass="48596">MPGRLNGSRLAEILTRESAAFASRTAGSAALLETARGVMPDGVPMAWMAGLYRHRPIFVAEGFGSCFRDVDGNTYLDFNHADLSNTIGHGENAVTRRIARQAARGMQFLLPTEDAIAVSQLLRNRVGLPMWQYTLSASAANTEVIRIARAFTGRQKIVLFEGKYHGHIEPTMAEGGAPGANADAAPDGMGISARATADTVNVPFNDIPALARALQDGDVALILTEPALTNCSLVLPEPGFLEEAYRLAKAAGALFALDETHSWQFAYGGLIRAHGLSADFVTLGKGLGSGMPLGAYGMTAELGGFVERHRDVDVAQVRGLAIGGTTYGSAITLAAAHAVLEDILTEAAYTRVAVLGSRLADGIERIITTHGLPWRAFRYGPRSGFCLAPELPRNLDEALPSLDQAFSDARRVFMANRGIWEAIASAGPQVSFVHTEADIDRYLEVAEDFIAAVSAD</sequence>
<dbReference type="Proteomes" id="UP000192273">
    <property type="component" value="Chromosome"/>
</dbReference>
<evidence type="ECO:0000256" key="2">
    <source>
        <dbReference type="ARBA" id="ARBA00022898"/>
    </source>
</evidence>
<dbReference type="AlphaFoldDB" id="A0A1V0RN68"/>
<dbReference type="KEGG" id="rmm:ROSMUCSMR3_01601"/>
<dbReference type="GO" id="GO:0042286">
    <property type="term" value="F:glutamate-1-semialdehyde 2,1-aminomutase activity"/>
    <property type="evidence" value="ECO:0007669"/>
    <property type="project" value="UniProtKB-EC"/>
</dbReference>
<evidence type="ECO:0000313" key="4">
    <source>
        <dbReference type="EMBL" id="ARE83085.1"/>
    </source>
</evidence>
<dbReference type="Gene3D" id="3.40.640.10">
    <property type="entry name" value="Type I PLP-dependent aspartate aminotransferase-like (Major domain)"/>
    <property type="match status" value="1"/>
</dbReference>
<dbReference type="InterPro" id="IPR015424">
    <property type="entry name" value="PyrdxlP-dep_Trfase"/>
</dbReference>
<dbReference type="EC" id="5.4.3.8" evidence="4"/>
<dbReference type="Pfam" id="PF00202">
    <property type="entry name" value="Aminotran_3"/>
    <property type="match status" value="1"/>
</dbReference>
<keyword evidence="2 3" id="KW-0663">Pyridoxal phosphate</keyword>
<dbReference type="EMBL" id="CP020474">
    <property type="protein sequence ID" value="ARE83085.1"/>
    <property type="molecule type" value="Genomic_DNA"/>
</dbReference>
<dbReference type="PANTHER" id="PTHR43713:SF3">
    <property type="entry name" value="GLUTAMATE-1-SEMIALDEHYDE 2,1-AMINOMUTASE 1, CHLOROPLASTIC-RELATED"/>
    <property type="match status" value="1"/>
</dbReference>
<evidence type="ECO:0000313" key="5">
    <source>
        <dbReference type="Proteomes" id="UP000192273"/>
    </source>
</evidence>